<organism evidence="1 2">
    <name type="scientific">Rhodococcus koreensis</name>
    <dbReference type="NCBI Taxonomy" id="99653"/>
    <lineage>
        <taxon>Bacteria</taxon>
        <taxon>Bacillati</taxon>
        <taxon>Actinomycetota</taxon>
        <taxon>Actinomycetes</taxon>
        <taxon>Mycobacteriales</taxon>
        <taxon>Nocardiaceae</taxon>
        <taxon>Rhodococcus</taxon>
    </lineage>
</organism>
<protein>
    <submittedName>
        <fullName evidence="1">Uncharacterized protein</fullName>
    </submittedName>
</protein>
<accession>A0A1H4RA77</accession>
<gene>
    <name evidence="1" type="ORF">SAMN04490239_3547</name>
</gene>
<sequence>MTIMRSDSPVETDIVRRDSQFAGNVVAVDSVPFHRAPVERCMAIDRYSYVFESNCVMVFR</sequence>
<name>A0A1H4RA77_9NOCA</name>
<dbReference type="Proteomes" id="UP000183561">
    <property type="component" value="Unassembled WGS sequence"/>
</dbReference>
<dbReference type="AlphaFoldDB" id="A0A1H4RA77"/>
<proteinExistence type="predicted"/>
<keyword evidence="2" id="KW-1185">Reference proteome</keyword>
<evidence type="ECO:0000313" key="2">
    <source>
        <dbReference type="Proteomes" id="UP000183561"/>
    </source>
</evidence>
<reference evidence="2" key="1">
    <citation type="submission" date="2016-10" db="EMBL/GenBank/DDBJ databases">
        <authorList>
            <person name="Varghese N."/>
            <person name="Submissions S."/>
        </authorList>
    </citation>
    <scope>NUCLEOTIDE SEQUENCE [LARGE SCALE GENOMIC DNA]</scope>
    <source>
        <strain evidence="2">DSM 44498</strain>
    </source>
</reference>
<dbReference type="RefSeq" id="WP_072937538.1">
    <property type="nucleotide sequence ID" value="NZ_FNSV01000005.1"/>
</dbReference>
<evidence type="ECO:0000313" key="1">
    <source>
        <dbReference type="EMBL" id="SEC28799.1"/>
    </source>
</evidence>
<dbReference type="EMBL" id="FNSV01000005">
    <property type="protein sequence ID" value="SEC28799.1"/>
    <property type="molecule type" value="Genomic_DNA"/>
</dbReference>